<feature type="domain" description="TonB-dependent receptor-like beta-barrel" evidence="14">
    <location>
        <begin position="278"/>
        <end position="727"/>
    </location>
</feature>
<keyword evidence="6" id="KW-0408">Iron</keyword>
<organism evidence="16 17">
    <name type="scientific">Massilia norwichensis</name>
    <dbReference type="NCBI Taxonomy" id="1442366"/>
    <lineage>
        <taxon>Bacteria</taxon>
        <taxon>Pseudomonadati</taxon>
        <taxon>Pseudomonadota</taxon>
        <taxon>Betaproteobacteria</taxon>
        <taxon>Burkholderiales</taxon>
        <taxon>Oxalobacteraceae</taxon>
        <taxon>Telluria group</taxon>
        <taxon>Massilia</taxon>
    </lineage>
</organism>
<dbReference type="SUPFAM" id="SSF56935">
    <property type="entry name" value="Porins"/>
    <property type="match status" value="1"/>
</dbReference>
<evidence type="ECO:0000313" key="16">
    <source>
        <dbReference type="EMBL" id="MCS0587920.1"/>
    </source>
</evidence>
<accession>A0ABT2A1B1</accession>
<name>A0ABT2A1B1_9BURK</name>
<protein>
    <submittedName>
        <fullName evidence="16">TonB-dependent receptor</fullName>
    </submittedName>
</protein>
<comment type="caution">
    <text evidence="16">The sequence shown here is derived from an EMBL/GenBank/DDBJ whole genome shotgun (WGS) entry which is preliminary data.</text>
</comment>
<dbReference type="Pfam" id="PF00593">
    <property type="entry name" value="TonB_dep_Rec_b-barrel"/>
    <property type="match status" value="1"/>
</dbReference>
<evidence type="ECO:0000256" key="2">
    <source>
        <dbReference type="ARBA" id="ARBA00022448"/>
    </source>
</evidence>
<gene>
    <name evidence="16" type="ORF">NX782_01715</name>
</gene>
<dbReference type="EMBL" id="JANUGX010000001">
    <property type="protein sequence ID" value="MCS0587920.1"/>
    <property type="molecule type" value="Genomic_DNA"/>
</dbReference>
<evidence type="ECO:0000256" key="8">
    <source>
        <dbReference type="ARBA" id="ARBA00023077"/>
    </source>
</evidence>
<comment type="subcellular location">
    <subcellularLocation>
        <location evidence="1 11">Cell outer membrane</location>
        <topology evidence="1 11">Multi-pass membrane protein</topology>
    </subcellularLocation>
</comment>
<dbReference type="PANTHER" id="PTHR32552:SF81">
    <property type="entry name" value="TONB-DEPENDENT OUTER MEMBRANE RECEPTOR"/>
    <property type="match status" value="1"/>
</dbReference>
<evidence type="ECO:0000256" key="5">
    <source>
        <dbReference type="ARBA" id="ARBA00022692"/>
    </source>
</evidence>
<keyword evidence="4" id="KW-0410">Iron transport</keyword>
<evidence type="ECO:0000256" key="7">
    <source>
        <dbReference type="ARBA" id="ARBA00023065"/>
    </source>
</evidence>
<dbReference type="InterPro" id="IPR039426">
    <property type="entry name" value="TonB-dep_rcpt-like"/>
</dbReference>
<evidence type="ECO:0000256" key="10">
    <source>
        <dbReference type="ARBA" id="ARBA00023237"/>
    </source>
</evidence>
<evidence type="ECO:0000256" key="4">
    <source>
        <dbReference type="ARBA" id="ARBA00022496"/>
    </source>
</evidence>
<sequence length="763" mass="81784">MIPFAPLRVLAGSCAMSILGGAALAAPPEMAPDAPPSGTQEETDAAPAVPKVIVTSQRREQALQEVPAAVTAIDAKELSRRQIGDIKALSANAPSLLISDTPVGKNNMIIGMRGIAPTSISSNNDPTVGIYVNGVYYARTAGANAALVDMDAVEVIRGPQGTLFGRNTIGGALNMTTRAPQQAFEGSLTAGVGNFDQRALTGILNLPLGKATALRLVADGLRHEGYGRSAPLGEQLGDEDRRYFRASLRSRPLRDLLVDLTYDKFSSDAASQVWIVNYFDPAIAARTLAPVAQYVQDGGYTSQAGFNPRNTTDVNNSTATLRWNAGPATLKSISAYRHLSTVSGYDLDATPVFVNQLQRYAVSGHQFTQELQVYGNAMQDRLDWIAGAYYFSEGLRDSSLVTTPSGANTLGRLNAFDSRQTSASVFGQLTYAVLPQLRATAGVRLVRDEREVDYSTPRYLLQSGAMLAGNAGCALAAAGLDQGSCHYVPPALHARYTPWTLGLDYKLGSGTLVYGKVSRGFRSGGFQPGGATSAFGYAPFDKEQVMSYEAGSKMELLEHRLRLNLAAYLAKYKDIQQITPQFPPGSTTTISSVMNAGDATVKGLELDAVLRLADLSLSAGIGLTDPEFDNGPFKGLTFVTTAKTTAALGADYPLVTPLGQLDLHLDYNWRSKVAYFQPVNTNTLPFQPLTAGQVASNTQPAFGLLNAMVTLKLAGDRTRVSLWGKNLAGKYYWARSNSFYIQGYNNQTPGDPRTFGIKLELRF</sequence>
<feature type="domain" description="TonB-dependent receptor plug" evidence="15">
    <location>
        <begin position="63"/>
        <end position="172"/>
    </location>
</feature>
<dbReference type="InterPro" id="IPR012910">
    <property type="entry name" value="Plug_dom"/>
</dbReference>
<dbReference type="RefSeq" id="WP_258843759.1">
    <property type="nucleotide sequence ID" value="NZ_JANUGX010000001.1"/>
</dbReference>
<keyword evidence="9 11" id="KW-0472">Membrane</keyword>
<dbReference type="PANTHER" id="PTHR32552">
    <property type="entry name" value="FERRICHROME IRON RECEPTOR-RELATED"/>
    <property type="match status" value="1"/>
</dbReference>
<keyword evidence="8 12" id="KW-0798">TonB box</keyword>
<evidence type="ECO:0000259" key="14">
    <source>
        <dbReference type="Pfam" id="PF00593"/>
    </source>
</evidence>
<evidence type="ECO:0000313" key="17">
    <source>
        <dbReference type="Proteomes" id="UP001205560"/>
    </source>
</evidence>
<keyword evidence="10 11" id="KW-0998">Cell outer membrane</keyword>
<dbReference type="InterPro" id="IPR036942">
    <property type="entry name" value="Beta-barrel_TonB_sf"/>
</dbReference>
<feature type="chain" id="PRO_5045249968" evidence="13">
    <location>
        <begin position="26"/>
        <end position="763"/>
    </location>
</feature>
<dbReference type="Gene3D" id="2.40.170.20">
    <property type="entry name" value="TonB-dependent receptor, beta-barrel domain"/>
    <property type="match status" value="1"/>
</dbReference>
<keyword evidence="16" id="KW-0675">Receptor</keyword>
<feature type="signal peptide" evidence="13">
    <location>
        <begin position="1"/>
        <end position="25"/>
    </location>
</feature>
<proteinExistence type="inferred from homology"/>
<evidence type="ECO:0000256" key="13">
    <source>
        <dbReference type="SAM" id="SignalP"/>
    </source>
</evidence>
<evidence type="ECO:0000256" key="1">
    <source>
        <dbReference type="ARBA" id="ARBA00004571"/>
    </source>
</evidence>
<comment type="similarity">
    <text evidence="11 12">Belongs to the TonB-dependent receptor family.</text>
</comment>
<evidence type="ECO:0000256" key="9">
    <source>
        <dbReference type="ARBA" id="ARBA00023136"/>
    </source>
</evidence>
<evidence type="ECO:0000256" key="12">
    <source>
        <dbReference type="RuleBase" id="RU003357"/>
    </source>
</evidence>
<reference evidence="16 17" key="1">
    <citation type="submission" date="2022-08" db="EMBL/GenBank/DDBJ databases">
        <title>Reclassification of Massilia species as members of the genera Telluria, Duganella, Pseudoduganella, Mokoshia gen. nov. and Zemynaea gen. nov. using orthogonal and non-orthogonal genome-based approaches.</title>
        <authorList>
            <person name="Bowman J.P."/>
        </authorList>
    </citation>
    <scope>NUCLEOTIDE SEQUENCE [LARGE SCALE GENOMIC DNA]</scope>
    <source>
        <strain evidence="16 17">LMG 28164</strain>
    </source>
</reference>
<keyword evidence="17" id="KW-1185">Reference proteome</keyword>
<keyword evidence="5 11" id="KW-0812">Transmembrane</keyword>
<dbReference type="Pfam" id="PF07715">
    <property type="entry name" value="Plug"/>
    <property type="match status" value="1"/>
</dbReference>
<evidence type="ECO:0000259" key="15">
    <source>
        <dbReference type="Pfam" id="PF07715"/>
    </source>
</evidence>
<evidence type="ECO:0000256" key="3">
    <source>
        <dbReference type="ARBA" id="ARBA00022452"/>
    </source>
</evidence>
<evidence type="ECO:0000256" key="11">
    <source>
        <dbReference type="PROSITE-ProRule" id="PRU01360"/>
    </source>
</evidence>
<keyword evidence="7" id="KW-0406">Ion transport</keyword>
<keyword evidence="3 11" id="KW-1134">Transmembrane beta strand</keyword>
<evidence type="ECO:0000256" key="6">
    <source>
        <dbReference type="ARBA" id="ARBA00023004"/>
    </source>
</evidence>
<keyword evidence="13" id="KW-0732">Signal</keyword>
<dbReference type="PROSITE" id="PS52016">
    <property type="entry name" value="TONB_DEPENDENT_REC_3"/>
    <property type="match status" value="1"/>
</dbReference>
<keyword evidence="2 11" id="KW-0813">Transport</keyword>
<dbReference type="InterPro" id="IPR000531">
    <property type="entry name" value="Beta-barrel_TonB"/>
</dbReference>
<dbReference type="Proteomes" id="UP001205560">
    <property type="component" value="Unassembled WGS sequence"/>
</dbReference>